<organism evidence="7 8">
    <name type="scientific">Heterostelium pallidum (strain ATCC 26659 / Pp 5 / PN500)</name>
    <name type="common">Cellular slime mold</name>
    <name type="synonym">Polysphondylium pallidum</name>
    <dbReference type="NCBI Taxonomy" id="670386"/>
    <lineage>
        <taxon>Eukaryota</taxon>
        <taxon>Amoebozoa</taxon>
        <taxon>Evosea</taxon>
        <taxon>Eumycetozoa</taxon>
        <taxon>Dictyostelia</taxon>
        <taxon>Acytosteliales</taxon>
        <taxon>Acytosteliaceae</taxon>
        <taxon>Heterostelium</taxon>
    </lineage>
</organism>
<dbReference type="Gene3D" id="3.40.50.1000">
    <property type="entry name" value="HAD superfamily/HAD-like"/>
    <property type="match status" value="1"/>
</dbReference>
<dbReference type="PROSITE" id="PS50255">
    <property type="entry name" value="CYTOCHROME_B5_2"/>
    <property type="match status" value="1"/>
</dbReference>
<keyword evidence="2" id="KW-0479">Metal-binding</keyword>
<dbReference type="InterPro" id="IPR036412">
    <property type="entry name" value="HAD-like_sf"/>
</dbReference>
<dbReference type="Pfam" id="PF03031">
    <property type="entry name" value="NIF"/>
    <property type="match status" value="1"/>
</dbReference>
<dbReference type="InterPro" id="IPR004274">
    <property type="entry name" value="FCP1_dom"/>
</dbReference>
<dbReference type="GeneID" id="31364578"/>
<dbReference type="SUPFAM" id="SSF56784">
    <property type="entry name" value="HAD-like"/>
    <property type="match status" value="1"/>
</dbReference>
<dbReference type="Proteomes" id="UP000001396">
    <property type="component" value="Unassembled WGS sequence"/>
</dbReference>
<feature type="compositionally biased region" description="Basic and acidic residues" evidence="5">
    <location>
        <begin position="241"/>
        <end position="253"/>
    </location>
</feature>
<evidence type="ECO:0000256" key="2">
    <source>
        <dbReference type="ARBA" id="ARBA00022723"/>
    </source>
</evidence>
<evidence type="ECO:0000256" key="4">
    <source>
        <dbReference type="ARBA" id="ARBA00038168"/>
    </source>
</evidence>
<proteinExistence type="inferred from homology"/>
<evidence type="ECO:0000256" key="5">
    <source>
        <dbReference type="SAM" id="MobiDB-lite"/>
    </source>
</evidence>
<feature type="compositionally biased region" description="Low complexity" evidence="5">
    <location>
        <begin position="296"/>
        <end position="323"/>
    </location>
</feature>
<keyword evidence="3" id="KW-0408">Iron</keyword>
<keyword evidence="8" id="KW-1185">Reference proteome</keyword>
<dbReference type="SMART" id="SM01117">
    <property type="entry name" value="Cyt-b5"/>
    <property type="match status" value="1"/>
</dbReference>
<dbReference type="PANTHER" id="PTHR19359">
    <property type="entry name" value="CYTOCHROME B5"/>
    <property type="match status" value="1"/>
</dbReference>
<dbReference type="Gene3D" id="3.10.120.10">
    <property type="entry name" value="Cytochrome b5-like heme/steroid binding domain"/>
    <property type="match status" value="1"/>
</dbReference>
<feature type="compositionally biased region" description="Basic and acidic residues" evidence="5">
    <location>
        <begin position="59"/>
        <end position="84"/>
    </location>
</feature>
<comment type="caution">
    <text evidence="7">The sequence shown here is derived from an EMBL/GenBank/DDBJ whole genome shotgun (WGS) entry which is preliminary data.</text>
</comment>
<dbReference type="PANTHER" id="PTHR19359:SF18">
    <property type="entry name" value="CYTOCHROME B5 DOMAIN-CONTAINING PROTEIN"/>
    <property type="match status" value="1"/>
</dbReference>
<dbReference type="PROSITE" id="PS00191">
    <property type="entry name" value="CYTOCHROME_B5_1"/>
    <property type="match status" value="1"/>
</dbReference>
<evidence type="ECO:0000256" key="3">
    <source>
        <dbReference type="ARBA" id="ARBA00023004"/>
    </source>
</evidence>
<feature type="domain" description="Cytochrome b5 heme-binding" evidence="6">
    <location>
        <begin position="117"/>
        <end position="192"/>
    </location>
</feature>
<dbReference type="GO" id="GO:0020037">
    <property type="term" value="F:heme binding"/>
    <property type="evidence" value="ECO:0007669"/>
    <property type="project" value="InterPro"/>
</dbReference>
<dbReference type="STRING" id="670386.D3BKM0"/>
<gene>
    <name evidence="7" type="ORF">PPL_09102</name>
</gene>
<sequence>MFGRSLSRFVVSSANLLQKKSNFVVNKNVTINRSYIMMMNNNSVGCRLFGSAAPKTPAHHNEHDDHDHDEHDEHDDHEHEHEEPVDPQTWMLENPDTYVLRDDHPGYPYSQLVDETLPQFTLEEVARHNKREDCWIIVHGKVYNVTSYVDSHPGGDVILAHAGRDSSTIFDRSPMTSNAWVIMKDYFIGYCPHVTRYDGFNRSNRKGSHYLSGYDKNNQKFKLNTFHTHTQSKSNHFKLKSIPDRPNRKEENKMMFSRSASMMSKASRMTMFSNRPFMASNLGYRSFSSDKSNAGNQQQQQQSTNNSNSEKNTNDNTGNSNSNKQEQQKGFHKAKGILSSITATVMGTTIICTTTGYLLYQYKKNITDDERYQLSSAERTILTNFAEPFREFFDNLFNNLREYPMFEMIFGPAEIHPVLPPPLPKNMGGKEFTLIIDINAISEVSQKDKHPAVYKRAGLDYFLTHLLPYYEIYLYSPDFQQPRAEQIIFKLDPINSYFSGQLFFDSGLKEKGKFTQNMKKVNREGNKVIFIESAPTYDHNNVINVGKFKPNQKDSTLIKLLPVLTDIGSKKVNDVRSEIAVLQDQSKDMASKIDEYLATNAPPKPTSQKKK</sequence>
<dbReference type="InParanoid" id="D3BKM0"/>
<dbReference type="EMBL" id="ADBJ01000038">
    <property type="protein sequence ID" value="EFA78450.1"/>
    <property type="molecule type" value="Genomic_DNA"/>
</dbReference>
<evidence type="ECO:0000313" key="8">
    <source>
        <dbReference type="Proteomes" id="UP000001396"/>
    </source>
</evidence>
<comment type="similarity">
    <text evidence="4">Belongs to the cytochrome b5 family.</text>
</comment>
<name>D3BKM0_HETP5</name>
<dbReference type="SMART" id="SM00577">
    <property type="entry name" value="CPDc"/>
    <property type="match status" value="1"/>
</dbReference>
<feature type="compositionally biased region" description="Polar residues" evidence="5">
    <location>
        <begin position="286"/>
        <end position="295"/>
    </location>
</feature>
<accession>D3BKM0</accession>
<reference evidence="7 8" key="1">
    <citation type="journal article" date="2011" name="Genome Res.">
        <title>Phylogeny-wide analysis of social amoeba genomes highlights ancient origins for complex intercellular communication.</title>
        <authorList>
            <person name="Heidel A.J."/>
            <person name="Lawal H.M."/>
            <person name="Felder M."/>
            <person name="Schilde C."/>
            <person name="Helps N.R."/>
            <person name="Tunggal B."/>
            <person name="Rivero F."/>
            <person name="John U."/>
            <person name="Schleicher M."/>
            <person name="Eichinger L."/>
            <person name="Platzer M."/>
            <person name="Noegel A.A."/>
            <person name="Schaap P."/>
            <person name="Gloeckner G."/>
        </authorList>
    </citation>
    <scope>NUCLEOTIDE SEQUENCE [LARGE SCALE GENOMIC DNA]</scope>
    <source>
        <strain evidence="8">ATCC 26659 / Pp 5 / PN500</strain>
    </source>
</reference>
<dbReference type="GO" id="GO:0046872">
    <property type="term" value="F:metal ion binding"/>
    <property type="evidence" value="ECO:0007669"/>
    <property type="project" value="UniProtKB-KW"/>
</dbReference>
<evidence type="ECO:0000313" key="7">
    <source>
        <dbReference type="EMBL" id="EFA78450.1"/>
    </source>
</evidence>
<dbReference type="GO" id="GO:0016020">
    <property type="term" value="C:membrane"/>
    <property type="evidence" value="ECO:0007669"/>
    <property type="project" value="TreeGrafter"/>
</dbReference>
<dbReference type="InterPro" id="IPR023214">
    <property type="entry name" value="HAD_sf"/>
</dbReference>
<evidence type="ECO:0000259" key="6">
    <source>
        <dbReference type="PROSITE" id="PS50255"/>
    </source>
</evidence>
<dbReference type="InterPro" id="IPR050668">
    <property type="entry name" value="Cytochrome_b5"/>
</dbReference>
<dbReference type="SUPFAM" id="SSF55856">
    <property type="entry name" value="Cytochrome b5-like heme/steroid binding domain"/>
    <property type="match status" value="1"/>
</dbReference>
<feature type="region of interest" description="Disordered" evidence="5">
    <location>
        <begin position="229"/>
        <end position="253"/>
    </location>
</feature>
<dbReference type="AlphaFoldDB" id="D3BKM0"/>
<evidence type="ECO:0000256" key="1">
    <source>
        <dbReference type="ARBA" id="ARBA00022617"/>
    </source>
</evidence>
<feature type="region of interest" description="Disordered" evidence="5">
    <location>
        <begin position="283"/>
        <end position="331"/>
    </location>
</feature>
<keyword evidence="1" id="KW-0349">Heme</keyword>
<dbReference type="InterPro" id="IPR001199">
    <property type="entry name" value="Cyt_B5-like_heme/steroid-bd"/>
</dbReference>
<dbReference type="RefSeq" id="XP_020430575.1">
    <property type="nucleotide sequence ID" value="XM_020579900.1"/>
</dbReference>
<dbReference type="InterPro" id="IPR018506">
    <property type="entry name" value="Cyt_B5_heme-BS"/>
</dbReference>
<protein>
    <submittedName>
        <fullName evidence="7">Putative mitochondrial import inner membrane translocase subunit 50</fullName>
    </submittedName>
</protein>
<dbReference type="Pfam" id="PF00173">
    <property type="entry name" value="Cyt-b5"/>
    <property type="match status" value="1"/>
</dbReference>
<dbReference type="InterPro" id="IPR036400">
    <property type="entry name" value="Cyt_B5-like_heme/steroid_sf"/>
</dbReference>
<feature type="region of interest" description="Disordered" evidence="5">
    <location>
        <begin position="50"/>
        <end position="91"/>
    </location>
</feature>